<dbReference type="EMBL" id="CP121472">
    <property type="protein sequence ID" value="WPL17046.1"/>
    <property type="molecule type" value="Genomic_DNA"/>
</dbReference>
<proteinExistence type="predicted"/>
<protein>
    <submittedName>
        <fullName evidence="3">Uncharacterized protein</fullName>
    </submittedName>
</protein>
<dbReference type="Proteomes" id="UP001432180">
    <property type="component" value="Chromosome"/>
</dbReference>
<organism evidence="3 4">
    <name type="scientific">Thiorhodovibrio winogradskyi</name>
    <dbReference type="NCBI Taxonomy" id="77007"/>
    <lineage>
        <taxon>Bacteria</taxon>
        <taxon>Pseudomonadati</taxon>
        <taxon>Pseudomonadota</taxon>
        <taxon>Gammaproteobacteria</taxon>
        <taxon>Chromatiales</taxon>
        <taxon>Chromatiaceae</taxon>
        <taxon>Thiorhodovibrio</taxon>
    </lineage>
</organism>
<evidence type="ECO:0000313" key="3">
    <source>
        <dbReference type="EMBL" id="WPL17046.1"/>
    </source>
</evidence>
<keyword evidence="4" id="KW-1185">Reference proteome</keyword>
<evidence type="ECO:0000256" key="2">
    <source>
        <dbReference type="SAM" id="Phobius"/>
    </source>
</evidence>
<keyword evidence="2" id="KW-0812">Transmembrane</keyword>
<feature type="transmembrane region" description="Helical" evidence="2">
    <location>
        <begin position="172"/>
        <end position="194"/>
    </location>
</feature>
<evidence type="ECO:0000256" key="1">
    <source>
        <dbReference type="SAM" id="MobiDB-lite"/>
    </source>
</evidence>
<evidence type="ECO:0000313" key="4">
    <source>
        <dbReference type="Proteomes" id="UP001432180"/>
    </source>
</evidence>
<keyword evidence="2" id="KW-0472">Membrane</keyword>
<gene>
    <name evidence="3" type="ORF">Thiowin_02032</name>
</gene>
<feature type="compositionally biased region" description="Pro residues" evidence="1">
    <location>
        <begin position="75"/>
        <end position="91"/>
    </location>
</feature>
<sequence>MADIPHKVILSGIKPGQDPAAVRERLAAIFRQDPARVRQLLDSAPVTLSKDSSAAKARKLRDAIRAAGAVCRTEPPLPNSPAPNTPPPPERPILKRCPKCGYAATHEDDPLLTGFEGQGECPKCGVIPTKFAAAAQAMPRLELPTQQGPLAPLTQQPGRTGRRQPDWRGARLAFFTLLIVGLPGLAIWQMLAFLNNQTPAPSVDSASPGFEHPRATQATTAANTSQTEVEAIHQRIQDDGRAKFALAPGQTGQFVLKTWLPLMHSEEFLPLSFTPDSYEAMVVAISDDADVPEDEQLRAAWQRLGIKPADMPARVEIQNVRIEIASERIPLRERLVSVDAGWKLDGMSPYWGVRPVSNHPKPSALLSVNRPFDLIETIRHSAAEPVDSNLTMRQRHYLFYGVSLHFSLRAPENPTATEAIIMAAAPRIAFHADGDTRRLLDSDLPIQGGLLRSADNRWMLGLLPMSVLRLTHAKDTDTWQLRLDDKITNEQWRLETTP</sequence>
<name>A0ABZ0S7U7_9GAMM</name>
<accession>A0ABZ0S7U7</accession>
<feature type="compositionally biased region" description="Polar residues" evidence="1">
    <location>
        <begin position="146"/>
        <end position="158"/>
    </location>
</feature>
<keyword evidence="2" id="KW-1133">Transmembrane helix</keyword>
<dbReference type="RefSeq" id="WP_328987565.1">
    <property type="nucleotide sequence ID" value="NZ_CP121472.1"/>
</dbReference>
<feature type="region of interest" description="Disordered" evidence="1">
    <location>
        <begin position="146"/>
        <end position="165"/>
    </location>
</feature>
<feature type="region of interest" description="Disordered" evidence="1">
    <location>
        <begin position="71"/>
        <end position="92"/>
    </location>
</feature>
<reference evidence="3 4" key="1">
    <citation type="journal article" date="2023" name="Microorganisms">
        <title>Thiorhodovibrio frisius and Trv. litoralis spp. nov., Two Novel Members from a Clade of Fastidious Purple Sulfur Bacteria That Exhibit Unique Red-Shifted Light-Harvesting Capabilities.</title>
        <authorList>
            <person name="Methner A."/>
            <person name="Kuzyk S.B."/>
            <person name="Petersen J."/>
            <person name="Bauer S."/>
            <person name="Brinkmann H."/>
            <person name="Sichau K."/>
            <person name="Wanner G."/>
            <person name="Wolf J."/>
            <person name="Neumann-Schaal M."/>
            <person name="Henke P."/>
            <person name="Tank M."/>
            <person name="Sproer C."/>
            <person name="Bunk B."/>
            <person name="Overmann J."/>
        </authorList>
    </citation>
    <scope>NUCLEOTIDE SEQUENCE [LARGE SCALE GENOMIC DNA]</scope>
    <source>
        <strain evidence="3 4">DSM 6702</strain>
    </source>
</reference>